<protein>
    <submittedName>
        <fullName evidence="2">DNA-binding transcriptional regulator, MarR family</fullName>
    </submittedName>
</protein>
<dbReference type="SMART" id="SM00347">
    <property type="entry name" value="HTH_MARR"/>
    <property type="match status" value="1"/>
</dbReference>
<dbReference type="STRING" id="1052260.SAMN05660199_03872"/>
<dbReference type="InterPro" id="IPR039422">
    <property type="entry name" value="MarR/SlyA-like"/>
</dbReference>
<accession>A0A1H0SLJ2</accession>
<gene>
    <name evidence="2" type="ORF">SAMN05660199_03872</name>
</gene>
<dbReference type="AlphaFoldDB" id="A0A1H0SLJ2"/>
<dbReference type="SUPFAM" id="SSF46785">
    <property type="entry name" value="Winged helix' DNA-binding domain"/>
    <property type="match status" value="1"/>
</dbReference>
<sequence>MTRSVQDVALSIKRVQSRHHRTLDAALTSLGLSLVQWDALRHLDRNPDASLHDLAQLTFQSDQAFGTLTQRLTDRGLVERVPGPGRAVRLVMTDRGRDALIRAAGVVDGVLAESFAGLTPRQVDQLGELVERLLR</sequence>
<dbReference type="PANTHER" id="PTHR33164">
    <property type="entry name" value="TRANSCRIPTIONAL REGULATOR, MARR FAMILY"/>
    <property type="match status" value="1"/>
</dbReference>
<dbReference type="PANTHER" id="PTHR33164:SF103">
    <property type="entry name" value="REGULATORY PROTEIN MARR"/>
    <property type="match status" value="1"/>
</dbReference>
<dbReference type="InterPro" id="IPR036390">
    <property type="entry name" value="WH_DNA-bd_sf"/>
</dbReference>
<organism evidence="2 3">
    <name type="scientific">Klenkia soli</name>
    <dbReference type="NCBI Taxonomy" id="1052260"/>
    <lineage>
        <taxon>Bacteria</taxon>
        <taxon>Bacillati</taxon>
        <taxon>Actinomycetota</taxon>
        <taxon>Actinomycetes</taxon>
        <taxon>Geodermatophilales</taxon>
        <taxon>Geodermatophilaceae</taxon>
        <taxon>Klenkia</taxon>
    </lineage>
</organism>
<evidence type="ECO:0000259" key="1">
    <source>
        <dbReference type="PROSITE" id="PS50995"/>
    </source>
</evidence>
<dbReference type="Gene3D" id="1.10.10.10">
    <property type="entry name" value="Winged helix-like DNA-binding domain superfamily/Winged helix DNA-binding domain"/>
    <property type="match status" value="1"/>
</dbReference>
<dbReference type="OrthoDB" id="8781857at2"/>
<name>A0A1H0SLJ2_9ACTN</name>
<dbReference type="RefSeq" id="WP_091248458.1">
    <property type="nucleotide sequence ID" value="NZ_FNIR01000013.1"/>
</dbReference>
<dbReference type="InterPro" id="IPR036388">
    <property type="entry name" value="WH-like_DNA-bd_sf"/>
</dbReference>
<dbReference type="EMBL" id="FNIR01000013">
    <property type="protein sequence ID" value="SDP42108.1"/>
    <property type="molecule type" value="Genomic_DNA"/>
</dbReference>
<feature type="domain" description="HTH marR-type" evidence="1">
    <location>
        <begin position="1"/>
        <end position="135"/>
    </location>
</feature>
<proteinExistence type="predicted"/>
<dbReference type="InterPro" id="IPR000835">
    <property type="entry name" value="HTH_MarR-typ"/>
</dbReference>
<dbReference type="Pfam" id="PF12802">
    <property type="entry name" value="MarR_2"/>
    <property type="match status" value="1"/>
</dbReference>
<evidence type="ECO:0000313" key="2">
    <source>
        <dbReference type="EMBL" id="SDP42108.1"/>
    </source>
</evidence>
<dbReference type="GO" id="GO:0003677">
    <property type="term" value="F:DNA binding"/>
    <property type="evidence" value="ECO:0007669"/>
    <property type="project" value="UniProtKB-KW"/>
</dbReference>
<dbReference type="GO" id="GO:0006950">
    <property type="term" value="P:response to stress"/>
    <property type="evidence" value="ECO:0007669"/>
    <property type="project" value="TreeGrafter"/>
</dbReference>
<dbReference type="PROSITE" id="PS50995">
    <property type="entry name" value="HTH_MARR_2"/>
    <property type="match status" value="1"/>
</dbReference>
<keyword evidence="2" id="KW-0238">DNA-binding</keyword>
<reference evidence="3" key="1">
    <citation type="submission" date="2016-10" db="EMBL/GenBank/DDBJ databases">
        <authorList>
            <person name="Varghese N."/>
            <person name="Submissions S."/>
        </authorList>
    </citation>
    <scope>NUCLEOTIDE SEQUENCE [LARGE SCALE GENOMIC DNA]</scope>
    <source>
        <strain evidence="3">DSM 45843</strain>
    </source>
</reference>
<dbReference type="Proteomes" id="UP000199088">
    <property type="component" value="Unassembled WGS sequence"/>
</dbReference>
<keyword evidence="3" id="KW-1185">Reference proteome</keyword>
<dbReference type="GO" id="GO:0003700">
    <property type="term" value="F:DNA-binding transcription factor activity"/>
    <property type="evidence" value="ECO:0007669"/>
    <property type="project" value="InterPro"/>
</dbReference>
<evidence type="ECO:0000313" key="3">
    <source>
        <dbReference type="Proteomes" id="UP000199088"/>
    </source>
</evidence>